<dbReference type="STRING" id="10020.ENSDORP00000018444"/>
<reference evidence="6" key="1">
    <citation type="submission" date="2025-08" db="UniProtKB">
        <authorList>
            <consortium name="RefSeq"/>
        </authorList>
    </citation>
    <scope>IDENTIFICATION</scope>
    <source>
        <tissue evidence="6">Kidney</tissue>
    </source>
</reference>
<dbReference type="OrthoDB" id="6678352at2759"/>
<dbReference type="AlphaFoldDB" id="A0A1S3FD32"/>
<dbReference type="PANTHER" id="PTHR45632:SF17">
    <property type="entry name" value="KELCH-LIKE PROTEIN 31"/>
    <property type="match status" value="1"/>
</dbReference>
<dbReference type="InterPro" id="IPR000210">
    <property type="entry name" value="BTB/POZ_dom"/>
</dbReference>
<dbReference type="SMART" id="SM00875">
    <property type="entry name" value="BACK"/>
    <property type="match status" value="1"/>
</dbReference>
<dbReference type="SUPFAM" id="SSF117281">
    <property type="entry name" value="Kelch motif"/>
    <property type="match status" value="1"/>
</dbReference>
<dbReference type="KEGG" id="dord:105987707"/>
<sequence>MAPKRKCVKKPKADVKETTIIVEESPLSKLHALNGLLEGGSGLSCISSELTDASHGPNLLEGLSKMRQENFLCDLVIGTKTKSFDVHKSVMASCSEYFYNVLKKDPSAPRVDLNDISPLGLATVIAYAYTGKLTLSLYTIGSVVSAAVHLQIHTLVKMCSDFLMREMSVENCMYVANIAETYSLKTAKAAAQKFLRDNFIEFAESDQFMKLTFEQINELLIDDDLQLPSEIVAFQIAMKWLESDQKRMKHAADLLSNIRFGTISAQDLVNHVQSVPRMMEDADCHKLLVDAMNYHLLPHHQNTLQSRRTRIRGGCRVLVTVGGRPDLTEKSPSRDVLYRDPENGWCKLTEMPAKSFNQCVAVMDGFLYVAGGEDQNDARNQAKHAVSTFCRAAVVSGAVVGHSMAERPPGHRRATYNSSSHGCQNNSPQIPRETASQLTDSDLIDSPPCWTVHGDLYACVTKHRPG</sequence>
<accession>A0A1S3FD32</accession>
<dbReference type="RefSeq" id="XP_012874518.1">
    <property type="nucleotide sequence ID" value="XM_013019064.1"/>
</dbReference>
<dbReference type="CTD" id="401265"/>
<keyword evidence="5" id="KW-1185">Reference proteome</keyword>
<dbReference type="InterPro" id="IPR030604">
    <property type="entry name" value="BTB_POZ_KLHL31"/>
</dbReference>
<dbReference type="CDD" id="cd18260">
    <property type="entry name" value="BTB_POZ_KLHL31_KBTBD1"/>
    <property type="match status" value="1"/>
</dbReference>
<dbReference type="SUPFAM" id="SSF54695">
    <property type="entry name" value="POZ domain"/>
    <property type="match status" value="1"/>
</dbReference>
<dbReference type="InParanoid" id="A0A1S3FD32"/>
<evidence type="ECO:0000259" key="4">
    <source>
        <dbReference type="PROSITE" id="PS50097"/>
    </source>
</evidence>
<keyword evidence="1" id="KW-0880">Kelch repeat</keyword>
<evidence type="ECO:0000256" key="2">
    <source>
        <dbReference type="ARBA" id="ARBA00022737"/>
    </source>
</evidence>
<dbReference type="InterPro" id="IPR011705">
    <property type="entry name" value="BACK"/>
</dbReference>
<dbReference type="SMART" id="SM00225">
    <property type="entry name" value="BTB"/>
    <property type="match status" value="1"/>
</dbReference>
<dbReference type="GO" id="GO:0046329">
    <property type="term" value="P:negative regulation of JNK cascade"/>
    <property type="evidence" value="ECO:0007669"/>
    <property type="project" value="TreeGrafter"/>
</dbReference>
<organism evidence="5 6">
    <name type="scientific">Dipodomys ordii</name>
    <name type="common">Ord's kangaroo rat</name>
    <dbReference type="NCBI Taxonomy" id="10020"/>
    <lineage>
        <taxon>Eukaryota</taxon>
        <taxon>Metazoa</taxon>
        <taxon>Chordata</taxon>
        <taxon>Craniata</taxon>
        <taxon>Vertebrata</taxon>
        <taxon>Euteleostomi</taxon>
        <taxon>Mammalia</taxon>
        <taxon>Eutheria</taxon>
        <taxon>Euarchontoglires</taxon>
        <taxon>Glires</taxon>
        <taxon>Rodentia</taxon>
        <taxon>Castorimorpha</taxon>
        <taxon>Heteromyidae</taxon>
        <taxon>Dipodomyinae</taxon>
        <taxon>Dipodomys</taxon>
    </lineage>
</organism>
<keyword evidence="2" id="KW-0677">Repeat</keyword>
<dbReference type="PROSITE" id="PS50097">
    <property type="entry name" value="BTB"/>
    <property type="match status" value="1"/>
</dbReference>
<dbReference type="Proteomes" id="UP000081671">
    <property type="component" value="Unplaced"/>
</dbReference>
<dbReference type="Gene3D" id="1.25.40.420">
    <property type="match status" value="1"/>
</dbReference>
<feature type="domain" description="BTB" evidence="4">
    <location>
        <begin position="73"/>
        <end position="137"/>
    </location>
</feature>
<proteinExistence type="predicted"/>
<name>A0A1S3FD32_DIPOR</name>
<dbReference type="Pfam" id="PF00651">
    <property type="entry name" value="BTB"/>
    <property type="match status" value="1"/>
</dbReference>
<dbReference type="Pfam" id="PF07707">
    <property type="entry name" value="BACK"/>
    <property type="match status" value="1"/>
</dbReference>
<evidence type="ECO:0000256" key="3">
    <source>
        <dbReference type="SAM" id="MobiDB-lite"/>
    </source>
</evidence>
<evidence type="ECO:0000313" key="6">
    <source>
        <dbReference type="RefSeq" id="XP_012874518.1"/>
    </source>
</evidence>
<evidence type="ECO:0000313" key="5">
    <source>
        <dbReference type="Proteomes" id="UP000081671"/>
    </source>
</evidence>
<dbReference type="GeneID" id="105987707"/>
<dbReference type="Gene3D" id="2.120.10.80">
    <property type="entry name" value="Kelch-type beta propeller"/>
    <property type="match status" value="1"/>
</dbReference>
<evidence type="ECO:0000256" key="1">
    <source>
        <dbReference type="ARBA" id="ARBA00022441"/>
    </source>
</evidence>
<dbReference type="Gene3D" id="3.30.710.10">
    <property type="entry name" value="Potassium Channel Kv1.1, Chain A"/>
    <property type="match status" value="1"/>
</dbReference>
<gene>
    <name evidence="6" type="primary">Klhl31</name>
</gene>
<feature type="compositionally biased region" description="Polar residues" evidence="3">
    <location>
        <begin position="415"/>
        <end position="436"/>
    </location>
</feature>
<feature type="region of interest" description="Disordered" evidence="3">
    <location>
        <begin position="405"/>
        <end position="436"/>
    </location>
</feature>
<dbReference type="FunCoup" id="A0A1S3FD32">
    <property type="interactions" value="1371"/>
</dbReference>
<dbReference type="InterPro" id="IPR015915">
    <property type="entry name" value="Kelch-typ_b-propeller"/>
</dbReference>
<dbReference type="InterPro" id="IPR011333">
    <property type="entry name" value="SKP1/BTB/POZ_sf"/>
</dbReference>
<protein>
    <submittedName>
        <fullName evidence="6">Kelch-like protein 31</fullName>
    </submittedName>
</protein>
<dbReference type="PANTHER" id="PTHR45632">
    <property type="entry name" value="LD33804P"/>
    <property type="match status" value="1"/>
</dbReference>
<dbReference type="GO" id="GO:0005634">
    <property type="term" value="C:nucleus"/>
    <property type="evidence" value="ECO:0007669"/>
    <property type="project" value="TreeGrafter"/>
</dbReference>